<sequence>MKIVNLVENTTGESGCAGEHGLCFYVETKQHKILMDTGQTDLFLENARRLEIDLTQVDSVFLSHGHYDHSGGILPFAAVNDSAKIYVTKESFGDYYSTSSGGAPRAIGIAPAIRKLKNLKLVEGTQIIDDELELFSGVGHEIGSPLTNNCLWKMVDGNLIPDDFSHEQCLVIRQDGRIYLFSGCAHHGILNIMARYKALYGGEPDYVFSGFHMMRKEGYSDEDIAFIKDTAKELASSKTRFFTGHCTGTEPYEIMKDILKGQIEYVHCGDSMEI</sequence>
<feature type="domain" description="Metallo-beta-lactamase" evidence="1">
    <location>
        <begin position="20"/>
        <end position="245"/>
    </location>
</feature>
<dbReference type="Gene3D" id="3.60.15.10">
    <property type="entry name" value="Ribonuclease Z/Hydroxyacylglutathione hydrolase-like"/>
    <property type="match status" value="1"/>
</dbReference>
<dbReference type="GO" id="GO:0016740">
    <property type="term" value="F:transferase activity"/>
    <property type="evidence" value="ECO:0007669"/>
    <property type="project" value="TreeGrafter"/>
</dbReference>
<proteinExistence type="predicted"/>
<dbReference type="PANTHER" id="PTHR13754">
    <property type="entry name" value="METALLO-BETA-LACTAMASE SUPERFAMILY PROTEIN"/>
    <property type="match status" value="1"/>
</dbReference>
<evidence type="ECO:0000259" key="1">
    <source>
        <dbReference type="SMART" id="SM00849"/>
    </source>
</evidence>
<dbReference type="InterPro" id="IPR041712">
    <property type="entry name" value="DHPS-like_MBL-fold"/>
</dbReference>
<dbReference type="OrthoDB" id="9803916at2"/>
<dbReference type="InterPro" id="IPR036866">
    <property type="entry name" value="RibonucZ/Hydroxyglut_hydro"/>
</dbReference>
<dbReference type="SUPFAM" id="SSF56281">
    <property type="entry name" value="Metallo-hydrolase/oxidoreductase"/>
    <property type="match status" value="1"/>
</dbReference>
<keyword evidence="3" id="KW-1185">Reference proteome</keyword>
<dbReference type="EMBL" id="FMXR01000005">
    <property type="protein sequence ID" value="SDB06885.1"/>
    <property type="molecule type" value="Genomic_DNA"/>
</dbReference>
<dbReference type="Pfam" id="PF00753">
    <property type="entry name" value="Lactamase_B"/>
    <property type="match status" value="1"/>
</dbReference>
<dbReference type="RefSeq" id="WP_090171835.1">
    <property type="nucleotide sequence ID" value="NZ_FMXR01000005.1"/>
</dbReference>
<name>A0A1G6AEQ8_EUBOX</name>
<accession>A0A1G6AEQ8</accession>
<dbReference type="PANTHER" id="PTHR13754:SF13">
    <property type="entry name" value="METALLO-BETA-LACTAMASE SUPERFAMILY PROTEIN (AFU_ORTHOLOGUE AFUA_3G07630)"/>
    <property type="match status" value="1"/>
</dbReference>
<reference evidence="2 3" key="1">
    <citation type="submission" date="2016-10" db="EMBL/GenBank/DDBJ databases">
        <authorList>
            <person name="de Groot N.N."/>
        </authorList>
    </citation>
    <scope>NUCLEOTIDE SEQUENCE [LARGE SCALE GENOMIC DNA]</scope>
    <source>
        <strain evidence="2 3">DSM 3217</strain>
    </source>
</reference>
<gene>
    <name evidence="2" type="ORF">SAMN02910417_00494</name>
</gene>
<protein>
    <submittedName>
        <fullName evidence="2">7,8-dihydropterin-6-yl-methyl-4-(Beta-D-ribofuranosyl)aminobenzene 5'-phosphate synthase</fullName>
    </submittedName>
</protein>
<dbReference type="Proteomes" id="UP000199228">
    <property type="component" value="Unassembled WGS sequence"/>
</dbReference>
<dbReference type="AlphaFoldDB" id="A0A1G6AEQ8"/>
<evidence type="ECO:0000313" key="2">
    <source>
        <dbReference type="EMBL" id="SDB06885.1"/>
    </source>
</evidence>
<dbReference type="SMART" id="SM00849">
    <property type="entry name" value="Lactamase_B"/>
    <property type="match status" value="1"/>
</dbReference>
<evidence type="ECO:0000313" key="3">
    <source>
        <dbReference type="Proteomes" id="UP000199228"/>
    </source>
</evidence>
<dbReference type="STRING" id="1732.SAMN02910417_00494"/>
<dbReference type="InterPro" id="IPR052926">
    <property type="entry name" value="Metallo-beta-lactamase_dom"/>
</dbReference>
<dbReference type="CDD" id="cd07713">
    <property type="entry name" value="DHPS-like_MBL-fold"/>
    <property type="match status" value="1"/>
</dbReference>
<dbReference type="InterPro" id="IPR001279">
    <property type="entry name" value="Metallo-B-lactamas"/>
</dbReference>
<organism evidence="2 3">
    <name type="scientific">Eubacterium oxidoreducens</name>
    <dbReference type="NCBI Taxonomy" id="1732"/>
    <lineage>
        <taxon>Bacteria</taxon>
        <taxon>Bacillati</taxon>
        <taxon>Bacillota</taxon>
        <taxon>Clostridia</taxon>
        <taxon>Eubacteriales</taxon>
        <taxon>Eubacteriaceae</taxon>
        <taxon>Eubacterium</taxon>
    </lineage>
</organism>